<name>A0A6C7E0B5_ILUCY</name>
<keyword evidence="2" id="KW-1185">Reference proteome</keyword>
<dbReference type="KEGG" id="aym:YM304_01860"/>
<dbReference type="InterPro" id="IPR029032">
    <property type="entry name" value="AhpD-like"/>
</dbReference>
<evidence type="ECO:0000313" key="1">
    <source>
        <dbReference type="EMBL" id="BAN00500.1"/>
    </source>
</evidence>
<dbReference type="AlphaFoldDB" id="A0A6C7E0B5"/>
<organism evidence="1 2">
    <name type="scientific">Ilumatobacter coccineus (strain NBRC 103263 / KCTC 29153 / YM16-304)</name>
    <dbReference type="NCBI Taxonomy" id="1313172"/>
    <lineage>
        <taxon>Bacteria</taxon>
        <taxon>Bacillati</taxon>
        <taxon>Actinomycetota</taxon>
        <taxon>Acidimicrobiia</taxon>
        <taxon>Acidimicrobiales</taxon>
        <taxon>Ilumatobacteraceae</taxon>
        <taxon>Ilumatobacter</taxon>
    </lineage>
</organism>
<protein>
    <submittedName>
        <fullName evidence="1">Uncharacterized protein</fullName>
    </submittedName>
</protein>
<proteinExistence type="predicted"/>
<sequence length="53" mass="5784">MRSARIGADARPDRALVGALMEFAAAAVRNDAIDPITTELVRLRCATYHDCHT</sequence>
<dbReference type="OrthoDB" id="9801997at2"/>
<dbReference type="SUPFAM" id="SSF69118">
    <property type="entry name" value="AhpD-like"/>
    <property type="match status" value="1"/>
</dbReference>
<dbReference type="RefSeq" id="WP_015439748.1">
    <property type="nucleotide sequence ID" value="NC_020520.1"/>
</dbReference>
<gene>
    <name evidence="1" type="ORF">YM304_01860</name>
</gene>
<accession>A0A6C7E0B5</accession>
<evidence type="ECO:0000313" key="2">
    <source>
        <dbReference type="Proteomes" id="UP000011863"/>
    </source>
</evidence>
<reference evidence="1 2" key="1">
    <citation type="journal article" date="2013" name="Int. J. Syst. Evol. Microbiol.">
        <title>Ilumatobacter nonamiense sp. nov. and Ilumatobacter coccineum sp. nov., isolated from seashore sand.</title>
        <authorList>
            <person name="Matsumoto A."/>
            <person name="Kasai H."/>
            <person name="Matsuo Y."/>
            <person name="Shizuri Y."/>
            <person name="Ichikawa N."/>
            <person name="Fujita N."/>
            <person name="Omura S."/>
            <person name="Takahashi Y."/>
        </authorList>
    </citation>
    <scope>NUCLEOTIDE SEQUENCE [LARGE SCALE GENOMIC DNA]</scope>
    <source>
        <strain evidence="2">NBRC 103263 / KCTC 29153 / YM16-304</strain>
    </source>
</reference>
<dbReference type="EMBL" id="AP012057">
    <property type="protein sequence ID" value="BAN00500.1"/>
    <property type="molecule type" value="Genomic_DNA"/>
</dbReference>
<dbReference type="Proteomes" id="UP000011863">
    <property type="component" value="Chromosome"/>
</dbReference>